<name>A0A5B7DHT3_PORTR</name>
<sequence length="42" mass="4849">MVLKGIKLIDNTGTQNDEKRKKNTFNTHKPTNTNTRTMDSEK</sequence>
<accession>A0A5B7DHT3</accession>
<reference evidence="2 3" key="1">
    <citation type="submission" date="2019-05" db="EMBL/GenBank/DDBJ databases">
        <title>Another draft genome of Portunus trituberculatus and its Hox gene families provides insights of decapod evolution.</title>
        <authorList>
            <person name="Jeong J.-H."/>
            <person name="Song I."/>
            <person name="Kim S."/>
            <person name="Choi T."/>
            <person name="Kim D."/>
            <person name="Ryu S."/>
            <person name="Kim W."/>
        </authorList>
    </citation>
    <scope>NUCLEOTIDE SEQUENCE [LARGE SCALE GENOMIC DNA]</scope>
    <source>
        <tissue evidence="2">Muscle</tissue>
    </source>
</reference>
<feature type="compositionally biased region" description="Polar residues" evidence="1">
    <location>
        <begin position="24"/>
        <end position="42"/>
    </location>
</feature>
<dbReference type="AlphaFoldDB" id="A0A5B7DHT3"/>
<evidence type="ECO:0000256" key="1">
    <source>
        <dbReference type="SAM" id="MobiDB-lite"/>
    </source>
</evidence>
<comment type="caution">
    <text evidence="2">The sequence shown here is derived from an EMBL/GenBank/DDBJ whole genome shotgun (WGS) entry which is preliminary data.</text>
</comment>
<proteinExistence type="predicted"/>
<dbReference type="Proteomes" id="UP000324222">
    <property type="component" value="Unassembled WGS sequence"/>
</dbReference>
<protein>
    <submittedName>
        <fullName evidence="2">Uncharacterized protein</fullName>
    </submittedName>
</protein>
<organism evidence="2 3">
    <name type="scientific">Portunus trituberculatus</name>
    <name type="common">Swimming crab</name>
    <name type="synonym">Neptunus trituberculatus</name>
    <dbReference type="NCBI Taxonomy" id="210409"/>
    <lineage>
        <taxon>Eukaryota</taxon>
        <taxon>Metazoa</taxon>
        <taxon>Ecdysozoa</taxon>
        <taxon>Arthropoda</taxon>
        <taxon>Crustacea</taxon>
        <taxon>Multicrustacea</taxon>
        <taxon>Malacostraca</taxon>
        <taxon>Eumalacostraca</taxon>
        <taxon>Eucarida</taxon>
        <taxon>Decapoda</taxon>
        <taxon>Pleocyemata</taxon>
        <taxon>Brachyura</taxon>
        <taxon>Eubrachyura</taxon>
        <taxon>Portunoidea</taxon>
        <taxon>Portunidae</taxon>
        <taxon>Portuninae</taxon>
        <taxon>Portunus</taxon>
    </lineage>
</organism>
<evidence type="ECO:0000313" key="2">
    <source>
        <dbReference type="EMBL" id="MPC20717.1"/>
    </source>
</evidence>
<feature type="region of interest" description="Disordered" evidence="1">
    <location>
        <begin position="1"/>
        <end position="42"/>
    </location>
</feature>
<gene>
    <name evidence="2" type="ORF">E2C01_013670</name>
</gene>
<keyword evidence="3" id="KW-1185">Reference proteome</keyword>
<dbReference type="EMBL" id="VSRR010000902">
    <property type="protein sequence ID" value="MPC20717.1"/>
    <property type="molecule type" value="Genomic_DNA"/>
</dbReference>
<evidence type="ECO:0000313" key="3">
    <source>
        <dbReference type="Proteomes" id="UP000324222"/>
    </source>
</evidence>